<keyword evidence="3" id="KW-1185">Reference proteome</keyword>
<evidence type="ECO:0000313" key="2">
    <source>
        <dbReference type="EMBL" id="RKS74733.1"/>
    </source>
</evidence>
<dbReference type="Proteomes" id="UP000274601">
    <property type="component" value="Unassembled WGS sequence"/>
</dbReference>
<feature type="region of interest" description="Disordered" evidence="1">
    <location>
        <begin position="340"/>
        <end position="370"/>
    </location>
</feature>
<sequence length="370" mass="40168">MSGHPKRFESSYPTMPLGAVTYVPVTLRGEVIGYLYAGTSESAAGFVRRLELIDTAFYAPWVWSKRLTEACTAGLEALEALQRWRGAPEDPEGGAIAADAPESEAESLDVLEELANPGYVDPLKDFFAQEPTWPDGTPIDRRKGWGPLSPMKVPETDYPASTDGPVRYYPVVLQGKVVGYLWASVNDDAAHWQDRGDAGALGYNAGVPWVMRLREAGAQGLTPLQALRKWKGAPEDPRGGAIPADAEEREAPSLRALRELTGDYAASTDQAVRYYPVRLRGKTIGYLWASVPDDAASYLARPAAGADGENARSVWEQRLHEAVLDALLPLRAVRKWCGAPEDPRGGAIPGENEERVAPSLRALEDIANDG</sequence>
<evidence type="ECO:0000313" key="3">
    <source>
        <dbReference type="Proteomes" id="UP000274601"/>
    </source>
</evidence>
<protein>
    <submittedName>
        <fullName evidence="2">Uncharacterized protein</fullName>
    </submittedName>
</protein>
<evidence type="ECO:0000256" key="1">
    <source>
        <dbReference type="SAM" id="MobiDB-lite"/>
    </source>
</evidence>
<accession>A0A495QP25</accession>
<name>A0A495QP25_9ACTN</name>
<dbReference type="AlphaFoldDB" id="A0A495QP25"/>
<organism evidence="2 3">
    <name type="scientific">Actinomadura pelletieri DSM 43383</name>
    <dbReference type="NCBI Taxonomy" id="1120940"/>
    <lineage>
        <taxon>Bacteria</taxon>
        <taxon>Bacillati</taxon>
        <taxon>Actinomycetota</taxon>
        <taxon>Actinomycetes</taxon>
        <taxon>Streptosporangiales</taxon>
        <taxon>Thermomonosporaceae</taxon>
        <taxon>Actinomadura</taxon>
    </lineage>
</organism>
<gene>
    <name evidence="2" type="ORF">BZB76_3250</name>
</gene>
<proteinExistence type="predicted"/>
<comment type="caution">
    <text evidence="2">The sequence shown here is derived from an EMBL/GenBank/DDBJ whole genome shotgun (WGS) entry which is preliminary data.</text>
</comment>
<reference evidence="2 3" key="1">
    <citation type="submission" date="2018-10" db="EMBL/GenBank/DDBJ databases">
        <title>Genomic Encyclopedia of Archaeal and Bacterial Type Strains, Phase II (KMG-II): from individual species to whole genera.</title>
        <authorList>
            <person name="Goeker M."/>
        </authorList>
    </citation>
    <scope>NUCLEOTIDE SEQUENCE [LARGE SCALE GENOMIC DNA]</scope>
    <source>
        <strain evidence="2 3">DSM 43383</strain>
    </source>
</reference>
<dbReference type="EMBL" id="RBWU01000003">
    <property type="protein sequence ID" value="RKS74733.1"/>
    <property type="molecule type" value="Genomic_DNA"/>
</dbReference>